<evidence type="ECO:0000313" key="2">
    <source>
        <dbReference type="Proteomes" id="UP000178319"/>
    </source>
</evidence>
<dbReference type="AlphaFoldDB" id="A0A1G1V9X2"/>
<protein>
    <recommendedName>
        <fullName evidence="3">BrnT family toxin</fullName>
    </recommendedName>
</protein>
<organism evidence="1 2">
    <name type="scientific">Candidatus Blackburnbacteria bacterium RIFCSPHIGHO2_02_FULL_44_20</name>
    <dbReference type="NCBI Taxonomy" id="1797516"/>
    <lineage>
        <taxon>Bacteria</taxon>
        <taxon>Candidatus Blackburniibacteriota</taxon>
    </lineage>
</organism>
<reference evidence="1 2" key="1">
    <citation type="journal article" date="2016" name="Nat. Commun.">
        <title>Thousands of microbial genomes shed light on interconnected biogeochemical processes in an aquifer system.</title>
        <authorList>
            <person name="Anantharaman K."/>
            <person name="Brown C.T."/>
            <person name="Hug L.A."/>
            <person name="Sharon I."/>
            <person name="Castelle C.J."/>
            <person name="Probst A.J."/>
            <person name="Thomas B.C."/>
            <person name="Singh A."/>
            <person name="Wilkins M.J."/>
            <person name="Karaoz U."/>
            <person name="Brodie E.L."/>
            <person name="Williams K.H."/>
            <person name="Hubbard S.S."/>
            <person name="Banfield J.F."/>
        </authorList>
    </citation>
    <scope>NUCLEOTIDE SEQUENCE [LARGE SCALE GENOMIC DNA]</scope>
</reference>
<gene>
    <name evidence="1" type="ORF">A3D26_02205</name>
</gene>
<accession>A0A1G1V9X2</accession>
<dbReference type="Pfam" id="PF04365">
    <property type="entry name" value="BrnT_toxin"/>
    <property type="match status" value="1"/>
</dbReference>
<sequence>MYSVTNPSKIIDFEWDRWNLEKSLKKHKITPKESEEIFLDKDQLVLKDIKHSQKEARFNIIGKTTKKKVLFATFTLRSNKVRIISARSANAKERKLYEKI</sequence>
<dbReference type="Proteomes" id="UP000178319">
    <property type="component" value="Unassembled WGS sequence"/>
</dbReference>
<evidence type="ECO:0000313" key="1">
    <source>
        <dbReference type="EMBL" id="OGY12240.1"/>
    </source>
</evidence>
<dbReference type="STRING" id="1797516.A3D26_02205"/>
<name>A0A1G1V9X2_9BACT</name>
<dbReference type="EMBL" id="MHBZ01000004">
    <property type="protein sequence ID" value="OGY12240.1"/>
    <property type="molecule type" value="Genomic_DNA"/>
</dbReference>
<dbReference type="Gene3D" id="3.10.450.530">
    <property type="entry name" value="Ribonuclease toxin, BrnT, of type II toxin-antitoxin system"/>
    <property type="match status" value="1"/>
</dbReference>
<dbReference type="InterPro" id="IPR007460">
    <property type="entry name" value="BrnT_toxin"/>
</dbReference>
<evidence type="ECO:0008006" key="3">
    <source>
        <dbReference type="Google" id="ProtNLM"/>
    </source>
</evidence>
<dbReference type="InterPro" id="IPR038573">
    <property type="entry name" value="BrnT_sf"/>
</dbReference>
<proteinExistence type="predicted"/>
<comment type="caution">
    <text evidence="1">The sequence shown here is derived from an EMBL/GenBank/DDBJ whole genome shotgun (WGS) entry which is preliminary data.</text>
</comment>